<keyword evidence="2" id="KW-1185">Reference proteome</keyword>
<name>A0AAV4BZH7_9GAST</name>
<dbReference type="Proteomes" id="UP000735302">
    <property type="component" value="Unassembled WGS sequence"/>
</dbReference>
<protein>
    <submittedName>
        <fullName evidence="1">Uncharacterized protein</fullName>
    </submittedName>
</protein>
<evidence type="ECO:0000313" key="1">
    <source>
        <dbReference type="EMBL" id="GFO25028.1"/>
    </source>
</evidence>
<dbReference type="EMBL" id="BLXT01005682">
    <property type="protein sequence ID" value="GFO25028.1"/>
    <property type="molecule type" value="Genomic_DNA"/>
</dbReference>
<organism evidence="1 2">
    <name type="scientific">Plakobranchus ocellatus</name>
    <dbReference type="NCBI Taxonomy" id="259542"/>
    <lineage>
        <taxon>Eukaryota</taxon>
        <taxon>Metazoa</taxon>
        <taxon>Spiralia</taxon>
        <taxon>Lophotrochozoa</taxon>
        <taxon>Mollusca</taxon>
        <taxon>Gastropoda</taxon>
        <taxon>Heterobranchia</taxon>
        <taxon>Euthyneura</taxon>
        <taxon>Panpulmonata</taxon>
        <taxon>Sacoglossa</taxon>
        <taxon>Placobranchoidea</taxon>
        <taxon>Plakobranchidae</taxon>
        <taxon>Plakobranchus</taxon>
    </lineage>
</organism>
<dbReference type="AlphaFoldDB" id="A0AAV4BZH7"/>
<sequence length="91" mass="10939">MFTNRCATQDDFVFTLTRFMCTLRLDGTTNSLLLRAFHKPFARWTDQITISLRLRHEFYLKYRVVIAWSFLAILQLANKRITCRRRNQHVA</sequence>
<evidence type="ECO:0000313" key="2">
    <source>
        <dbReference type="Proteomes" id="UP000735302"/>
    </source>
</evidence>
<accession>A0AAV4BZH7</accession>
<gene>
    <name evidence="1" type="ORF">PoB_005153300</name>
</gene>
<comment type="caution">
    <text evidence="1">The sequence shown here is derived from an EMBL/GenBank/DDBJ whole genome shotgun (WGS) entry which is preliminary data.</text>
</comment>
<proteinExistence type="predicted"/>
<reference evidence="1 2" key="1">
    <citation type="journal article" date="2021" name="Elife">
        <title>Chloroplast acquisition without the gene transfer in kleptoplastic sea slugs, Plakobranchus ocellatus.</title>
        <authorList>
            <person name="Maeda T."/>
            <person name="Takahashi S."/>
            <person name="Yoshida T."/>
            <person name="Shimamura S."/>
            <person name="Takaki Y."/>
            <person name="Nagai Y."/>
            <person name="Toyoda A."/>
            <person name="Suzuki Y."/>
            <person name="Arimoto A."/>
            <person name="Ishii H."/>
            <person name="Satoh N."/>
            <person name="Nishiyama T."/>
            <person name="Hasebe M."/>
            <person name="Maruyama T."/>
            <person name="Minagawa J."/>
            <person name="Obokata J."/>
            <person name="Shigenobu S."/>
        </authorList>
    </citation>
    <scope>NUCLEOTIDE SEQUENCE [LARGE SCALE GENOMIC DNA]</scope>
</reference>